<dbReference type="GO" id="GO:0016491">
    <property type="term" value="F:oxidoreductase activity"/>
    <property type="evidence" value="ECO:0007669"/>
    <property type="project" value="UniProtKB-KW"/>
</dbReference>
<accession>A0AA39NJI4</accession>
<keyword evidence="3" id="KW-0560">Oxidoreductase</keyword>
<keyword evidence="2" id="KW-0274">FAD</keyword>
<evidence type="ECO:0000313" key="6">
    <source>
        <dbReference type="Proteomes" id="UP001175211"/>
    </source>
</evidence>
<keyword evidence="1" id="KW-0285">Flavoprotein</keyword>
<evidence type="ECO:0000259" key="4">
    <source>
        <dbReference type="Pfam" id="PF01494"/>
    </source>
</evidence>
<protein>
    <recommendedName>
        <fullName evidence="4">FAD-binding domain-containing protein</fullName>
    </recommendedName>
</protein>
<sequence length="476" mass="53141">MAALLDIQVIITRLSSAYNLYSHSLTIFIKRLAMSQPRLRIAICGAGIGGLTCALALSKYADVQVDIYECASQLAEVGAGIGIFPRPWKVIKALGIDQELLKRTESEVKDGPVRAFRYRKSDQLKGVDFYTLVTHGTLITIHRADFQQVLISHLPPSTRMFFKKRIRTYTQDLTGPVELLFEDGSKATCDLLIGADGLKSSVRAALLNEKYHWAQVEGRSSEAARALDAIHPSWSGQVAYRALIPTAKLRACNPNHSVLTTPMQYLGKNGFVIAYPISQGRAINFVAFVMRHDLEGTKFNGPWMSATDVSAFASNFQTWEPEVLMLISCVDGPLQWAIHTVKPMKSFVSGRVALLGDAAHAMCPHQGSGAGQAIEDAYILASVLRHRNTHMGNIERALQVYDSVRRPLALQVQERSRLNGRYFTFADDIDWERLSESQLWEKLQQLGNRFTRNWEWAWTTSIDGSVQEALSILESR</sequence>
<dbReference type="PRINTS" id="PR00420">
    <property type="entry name" value="RNGMNOXGNASE"/>
</dbReference>
<evidence type="ECO:0000256" key="1">
    <source>
        <dbReference type="ARBA" id="ARBA00022630"/>
    </source>
</evidence>
<dbReference type="InterPro" id="IPR036188">
    <property type="entry name" value="FAD/NAD-bd_sf"/>
</dbReference>
<dbReference type="PANTHER" id="PTHR46720">
    <property type="entry name" value="HYDROXYLASE, PUTATIVE (AFU_ORTHOLOGUE AFUA_3G01460)-RELATED"/>
    <property type="match status" value="1"/>
</dbReference>
<dbReference type="RefSeq" id="XP_060337368.1">
    <property type="nucleotide sequence ID" value="XM_060476495.1"/>
</dbReference>
<dbReference type="PANTHER" id="PTHR46720:SF3">
    <property type="entry name" value="FAD-BINDING DOMAIN-CONTAINING PROTEIN-RELATED"/>
    <property type="match status" value="1"/>
</dbReference>
<name>A0AA39NJI4_ARMTA</name>
<evidence type="ECO:0000313" key="5">
    <source>
        <dbReference type="EMBL" id="KAK0466776.1"/>
    </source>
</evidence>
<evidence type="ECO:0000256" key="2">
    <source>
        <dbReference type="ARBA" id="ARBA00022827"/>
    </source>
</evidence>
<dbReference type="EMBL" id="JAUEPS010000003">
    <property type="protein sequence ID" value="KAK0466776.1"/>
    <property type="molecule type" value="Genomic_DNA"/>
</dbReference>
<feature type="domain" description="FAD-binding" evidence="4">
    <location>
        <begin position="40"/>
        <end position="206"/>
    </location>
</feature>
<evidence type="ECO:0000256" key="3">
    <source>
        <dbReference type="ARBA" id="ARBA00023002"/>
    </source>
</evidence>
<reference evidence="5" key="1">
    <citation type="submission" date="2023-06" db="EMBL/GenBank/DDBJ databases">
        <authorList>
            <consortium name="Lawrence Berkeley National Laboratory"/>
            <person name="Ahrendt S."/>
            <person name="Sahu N."/>
            <person name="Indic B."/>
            <person name="Wong-Bajracharya J."/>
            <person name="Merenyi Z."/>
            <person name="Ke H.-M."/>
            <person name="Monk M."/>
            <person name="Kocsube S."/>
            <person name="Drula E."/>
            <person name="Lipzen A."/>
            <person name="Balint B."/>
            <person name="Henrissat B."/>
            <person name="Andreopoulos B."/>
            <person name="Martin F.M."/>
            <person name="Harder C.B."/>
            <person name="Rigling D."/>
            <person name="Ford K.L."/>
            <person name="Foster G.D."/>
            <person name="Pangilinan J."/>
            <person name="Papanicolaou A."/>
            <person name="Barry K."/>
            <person name="LaButti K."/>
            <person name="Viragh M."/>
            <person name="Koriabine M."/>
            <person name="Yan M."/>
            <person name="Riley R."/>
            <person name="Champramary S."/>
            <person name="Plett K.L."/>
            <person name="Tsai I.J."/>
            <person name="Slot J."/>
            <person name="Sipos G."/>
            <person name="Plett J."/>
            <person name="Nagy L.G."/>
            <person name="Grigoriev I.V."/>
        </authorList>
    </citation>
    <scope>NUCLEOTIDE SEQUENCE</scope>
    <source>
        <strain evidence="5">CCBAS 213</strain>
    </source>
</reference>
<dbReference type="Proteomes" id="UP001175211">
    <property type="component" value="Unassembled WGS sequence"/>
</dbReference>
<dbReference type="GeneID" id="85360043"/>
<comment type="caution">
    <text evidence="5">The sequence shown here is derived from an EMBL/GenBank/DDBJ whole genome shotgun (WGS) entry which is preliminary data.</text>
</comment>
<dbReference type="GO" id="GO:0071949">
    <property type="term" value="F:FAD binding"/>
    <property type="evidence" value="ECO:0007669"/>
    <property type="project" value="InterPro"/>
</dbReference>
<dbReference type="Pfam" id="PF01494">
    <property type="entry name" value="FAD_binding_3"/>
    <property type="match status" value="2"/>
</dbReference>
<dbReference type="Gene3D" id="3.50.50.60">
    <property type="entry name" value="FAD/NAD(P)-binding domain"/>
    <property type="match status" value="1"/>
</dbReference>
<dbReference type="SUPFAM" id="SSF51905">
    <property type="entry name" value="FAD/NAD(P)-binding domain"/>
    <property type="match status" value="1"/>
</dbReference>
<feature type="domain" description="FAD-binding" evidence="4">
    <location>
        <begin position="344"/>
        <end position="415"/>
    </location>
</feature>
<organism evidence="5 6">
    <name type="scientific">Armillaria tabescens</name>
    <name type="common">Ringless honey mushroom</name>
    <name type="synonym">Agaricus tabescens</name>
    <dbReference type="NCBI Taxonomy" id="1929756"/>
    <lineage>
        <taxon>Eukaryota</taxon>
        <taxon>Fungi</taxon>
        <taxon>Dikarya</taxon>
        <taxon>Basidiomycota</taxon>
        <taxon>Agaricomycotina</taxon>
        <taxon>Agaricomycetes</taxon>
        <taxon>Agaricomycetidae</taxon>
        <taxon>Agaricales</taxon>
        <taxon>Marasmiineae</taxon>
        <taxon>Physalacriaceae</taxon>
        <taxon>Desarmillaria</taxon>
    </lineage>
</organism>
<proteinExistence type="predicted"/>
<keyword evidence="6" id="KW-1185">Reference proteome</keyword>
<gene>
    <name evidence="5" type="ORF">EV420DRAFT_1635817</name>
</gene>
<dbReference type="SUPFAM" id="SSF54373">
    <property type="entry name" value="FAD-linked reductases, C-terminal domain"/>
    <property type="match status" value="1"/>
</dbReference>
<dbReference type="InterPro" id="IPR051104">
    <property type="entry name" value="FAD_monoxygenase"/>
</dbReference>
<dbReference type="InterPro" id="IPR002938">
    <property type="entry name" value="FAD-bd"/>
</dbReference>
<dbReference type="GO" id="GO:0044550">
    <property type="term" value="P:secondary metabolite biosynthetic process"/>
    <property type="evidence" value="ECO:0007669"/>
    <property type="project" value="TreeGrafter"/>
</dbReference>
<dbReference type="AlphaFoldDB" id="A0AA39NJI4"/>